<organism evidence="2 3">
    <name type="scientific">Senna tora</name>
    <dbReference type="NCBI Taxonomy" id="362788"/>
    <lineage>
        <taxon>Eukaryota</taxon>
        <taxon>Viridiplantae</taxon>
        <taxon>Streptophyta</taxon>
        <taxon>Embryophyta</taxon>
        <taxon>Tracheophyta</taxon>
        <taxon>Spermatophyta</taxon>
        <taxon>Magnoliopsida</taxon>
        <taxon>eudicotyledons</taxon>
        <taxon>Gunneridae</taxon>
        <taxon>Pentapetalae</taxon>
        <taxon>rosids</taxon>
        <taxon>fabids</taxon>
        <taxon>Fabales</taxon>
        <taxon>Fabaceae</taxon>
        <taxon>Caesalpinioideae</taxon>
        <taxon>Cassia clade</taxon>
        <taxon>Senna</taxon>
    </lineage>
</organism>
<evidence type="ECO:0000256" key="1">
    <source>
        <dbReference type="SAM" id="SignalP"/>
    </source>
</evidence>
<keyword evidence="1" id="KW-0732">Signal</keyword>
<feature type="chain" id="PRO_5032891585" evidence="1">
    <location>
        <begin position="20"/>
        <end position="106"/>
    </location>
</feature>
<dbReference type="AlphaFoldDB" id="A0A834T2S7"/>
<sequence length="106" mass="11468">MSKVSGLLFPGRLIAFSTCLSLTVIPEKRSSACSLLSLVWNDTSAKGSSSFFCSLLVTTDPFKSPNKSSTRGVGGVKFARQHSNTSTLSLRRILRINSRAVWPVCT</sequence>
<evidence type="ECO:0000313" key="3">
    <source>
        <dbReference type="Proteomes" id="UP000634136"/>
    </source>
</evidence>
<accession>A0A834T2S7</accession>
<protein>
    <submittedName>
        <fullName evidence="2">VHS domain-containing protein</fullName>
    </submittedName>
</protein>
<gene>
    <name evidence="2" type="ORF">G2W53_028210</name>
</gene>
<proteinExistence type="predicted"/>
<keyword evidence="3" id="KW-1185">Reference proteome</keyword>
<feature type="signal peptide" evidence="1">
    <location>
        <begin position="1"/>
        <end position="19"/>
    </location>
</feature>
<name>A0A834T2S7_9FABA</name>
<dbReference type="Proteomes" id="UP000634136">
    <property type="component" value="Unassembled WGS sequence"/>
</dbReference>
<comment type="caution">
    <text evidence="2">The sequence shown here is derived from an EMBL/GenBank/DDBJ whole genome shotgun (WGS) entry which is preliminary data.</text>
</comment>
<reference evidence="2" key="1">
    <citation type="submission" date="2020-09" db="EMBL/GenBank/DDBJ databases">
        <title>Genome-Enabled Discovery of Anthraquinone Biosynthesis in Senna tora.</title>
        <authorList>
            <person name="Kang S.-H."/>
            <person name="Pandey R.P."/>
            <person name="Lee C.-M."/>
            <person name="Sim J.-S."/>
            <person name="Jeong J.-T."/>
            <person name="Choi B.-S."/>
            <person name="Jung M."/>
            <person name="Ginzburg D."/>
            <person name="Zhao K."/>
            <person name="Won S.Y."/>
            <person name="Oh T.-J."/>
            <person name="Yu Y."/>
            <person name="Kim N.-H."/>
            <person name="Lee O.R."/>
            <person name="Lee T.-H."/>
            <person name="Bashyal P."/>
            <person name="Kim T.-S."/>
            <person name="Lee W.-H."/>
            <person name="Kawkins C."/>
            <person name="Kim C.-K."/>
            <person name="Kim J.S."/>
            <person name="Ahn B.O."/>
            <person name="Rhee S.Y."/>
            <person name="Sohng J.K."/>
        </authorList>
    </citation>
    <scope>NUCLEOTIDE SEQUENCE</scope>
    <source>
        <tissue evidence="2">Leaf</tissue>
    </source>
</reference>
<dbReference type="EMBL" id="JAAIUW010000009">
    <property type="protein sequence ID" value="KAF7814241.1"/>
    <property type="molecule type" value="Genomic_DNA"/>
</dbReference>
<evidence type="ECO:0000313" key="2">
    <source>
        <dbReference type="EMBL" id="KAF7814241.1"/>
    </source>
</evidence>